<dbReference type="RefSeq" id="WP_099643287.1">
    <property type="nucleotide sequence ID" value="NZ_JAQPZX010000054.1"/>
</dbReference>
<dbReference type="AlphaFoldDB" id="A0A2A5JLR8"/>
<organism evidence="2 3">
    <name type="scientific">Pseudoalteromonas piscicida</name>
    <dbReference type="NCBI Taxonomy" id="43662"/>
    <lineage>
        <taxon>Bacteria</taxon>
        <taxon>Pseudomonadati</taxon>
        <taxon>Pseudomonadota</taxon>
        <taxon>Gammaproteobacteria</taxon>
        <taxon>Alteromonadales</taxon>
        <taxon>Pseudoalteromonadaceae</taxon>
        <taxon>Pseudoalteromonas</taxon>
    </lineage>
</organism>
<accession>A0A2A5JLR8</accession>
<proteinExistence type="predicted"/>
<feature type="transmembrane region" description="Helical" evidence="1">
    <location>
        <begin position="33"/>
        <end position="50"/>
    </location>
</feature>
<evidence type="ECO:0000313" key="2">
    <source>
        <dbReference type="EMBL" id="PCK30394.1"/>
    </source>
</evidence>
<dbReference type="OrthoDB" id="6316276at2"/>
<gene>
    <name evidence="2" type="ORF">CEX98_17365</name>
</gene>
<comment type="caution">
    <text evidence="2">The sequence shown here is derived from an EMBL/GenBank/DDBJ whole genome shotgun (WGS) entry which is preliminary data.</text>
</comment>
<keyword evidence="1" id="KW-1133">Transmembrane helix</keyword>
<name>A0A2A5JLR8_PSEO7</name>
<keyword evidence="1" id="KW-0812">Transmembrane</keyword>
<keyword evidence="3" id="KW-1185">Reference proteome</keyword>
<protein>
    <submittedName>
        <fullName evidence="2">Uncharacterized protein</fullName>
    </submittedName>
</protein>
<evidence type="ECO:0000256" key="1">
    <source>
        <dbReference type="SAM" id="Phobius"/>
    </source>
</evidence>
<dbReference type="EMBL" id="NKHF01000084">
    <property type="protein sequence ID" value="PCK30394.1"/>
    <property type="molecule type" value="Genomic_DNA"/>
</dbReference>
<feature type="transmembrane region" description="Helical" evidence="1">
    <location>
        <begin position="9"/>
        <end position="27"/>
    </location>
</feature>
<reference evidence="3" key="1">
    <citation type="journal article" date="2019" name="Genome Announc.">
        <title>Draft Genome Sequence of Pseudoalteromonas piscicida Strain 36Y ROTHPW, an Hypersaline Seawater Isolate from the South Coast of Sonora, Mexico.</title>
        <authorList>
            <person name="Sanchez-Diaz R."/>
            <person name="Molina-Garza Z.J."/>
            <person name="Cruz-Suarez L.E."/>
            <person name="Selvin J."/>
            <person name="Kiran G.S."/>
            <person name="Ibarra-Gamez J.C."/>
            <person name="Gomez-Gil B."/>
            <person name="Galaviz-Silva L."/>
        </authorList>
    </citation>
    <scope>NUCLEOTIDE SEQUENCE [LARGE SCALE GENOMIC DNA]</scope>
    <source>
        <strain evidence="3">36Y_RITHPW</strain>
    </source>
</reference>
<evidence type="ECO:0000313" key="3">
    <source>
        <dbReference type="Proteomes" id="UP000228621"/>
    </source>
</evidence>
<feature type="transmembrane region" description="Helical" evidence="1">
    <location>
        <begin position="57"/>
        <end position="76"/>
    </location>
</feature>
<feature type="transmembrane region" description="Helical" evidence="1">
    <location>
        <begin position="91"/>
        <end position="108"/>
    </location>
</feature>
<dbReference type="Proteomes" id="UP000228621">
    <property type="component" value="Unassembled WGS sequence"/>
</dbReference>
<keyword evidence="1" id="KW-0472">Membrane</keyword>
<sequence length="114" mass="12764">MSFKSVNHFIGWFVVGLSALALAPSIVPGSMSVLAFYLSLVLLLFSLFTISTTNHRFFSWTAIIVGAGMLFLNDYLRVLMPSPEPTWPNRIALYLAYIIILMMGIMKIRTQSSN</sequence>